<proteinExistence type="inferred from homology"/>
<comment type="subcellular location">
    <subcellularLocation>
        <location evidence="3">Cytoplasm</location>
    </subcellularLocation>
    <subcellularLocation>
        <location evidence="2">Nucleus</location>
    </subcellularLocation>
</comment>
<dbReference type="Pfam" id="PF21974">
    <property type="entry name" value="SPN1_m3Gcap_bd"/>
    <property type="match status" value="1"/>
</dbReference>
<keyword evidence="6" id="KW-0813">Transport</keyword>
<evidence type="ECO:0000259" key="11">
    <source>
        <dbReference type="Pfam" id="PF21974"/>
    </source>
</evidence>
<comment type="similarity">
    <text evidence="4">Belongs to the snurportin family.</text>
</comment>
<reference evidence="12" key="1">
    <citation type="journal article" date="2020" name="Ecol. Evol.">
        <title>Genome structure and content of the rice root-knot nematode (Meloidogyne graminicola).</title>
        <authorList>
            <person name="Phan N.T."/>
            <person name="Danchin E.G.J."/>
            <person name="Klopp C."/>
            <person name="Perfus-Barbeoch L."/>
            <person name="Kozlowski D.K."/>
            <person name="Koutsovoulos G.D."/>
            <person name="Lopez-Roques C."/>
            <person name="Bouchez O."/>
            <person name="Zahm M."/>
            <person name="Besnard G."/>
            <person name="Bellafiore S."/>
        </authorList>
    </citation>
    <scope>NUCLEOTIDE SEQUENCE</scope>
    <source>
        <strain evidence="12">VN-18</strain>
    </source>
</reference>
<evidence type="ECO:0000256" key="10">
    <source>
        <dbReference type="SAM" id="MobiDB-lite"/>
    </source>
</evidence>
<organism evidence="12 13">
    <name type="scientific">Meloidogyne graminicola</name>
    <dbReference type="NCBI Taxonomy" id="189291"/>
    <lineage>
        <taxon>Eukaryota</taxon>
        <taxon>Metazoa</taxon>
        <taxon>Ecdysozoa</taxon>
        <taxon>Nematoda</taxon>
        <taxon>Chromadorea</taxon>
        <taxon>Rhabditida</taxon>
        <taxon>Tylenchina</taxon>
        <taxon>Tylenchomorpha</taxon>
        <taxon>Tylenchoidea</taxon>
        <taxon>Meloidogynidae</taxon>
        <taxon>Meloidogyninae</taxon>
        <taxon>Meloidogyne</taxon>
    </lineage>
</organism>
<evidence type="ECO:0000256" key="8">
    <source>
        <dbReference type="ARBA" id="ARBA00022884"/>
    </source>
</evidence>
<dbReference type="GO" id="GO:0061015">
    <property type="term" value="P:snRNA import into nucleus"/>
    <property type="evidence" value="ECO:0007669"/>
    <property type="project" value="InterPro"/>
</dbReference>
<feature type="region of interest" description="Disordered" evidence="10">
    <location>
        <begin position="499"/>
        <end position="548"/>
    </location>
</feature>
<feature type="region of interest" description="Disordered" evidence="10">
    <location>
        <begin position="73"/>
        <end position="112"/>
    </location>
</feature>
<dbReference type="GO" id="GO:0005737">
    <property type="term" value="C:cytoplasm"/>
    <property type="evidence" value="ECO:0007669"/>
    <property type="project" value="UniProtKB-SubCell"/>
</dbReference>
<keyword evidence="13" id="KW-1185">Reference proteome</keyword>
<protein>
    <recommendedName>
        <fullName evidence="5">Snurportin-1</fullName>
    </recommendedName>
</protein>
<dbReference type="PANTHER" id="PTHR13403">
    <property type="entry name" value="SNURPORTIN1 RNUT1 PROTEIN RNA, U TRANSPORTER 1"/>
    <property type="match status" value="1"/>
</dbReference>
<evidence type="ECO:0000256" key="3">
    <source>
        <dbReference type="ARBA" id="ARBA00004496"/>
    </source>
</evidence>
<dbReference type="GO" id="GO:0003723">
    <property type="term" value="F:RNA binding"/>
    <property type="evidence" value="ECO:0007669"/>
    <property type="project" value="UniProtKB-KW"/>
</dbReference>
<dbReference type="OrthoDB" id="10003593at2759"/>
<evidence type="ECO:0000256" key="6">
    <source>
        <dbReference type="ARBA" id="ARBA00022448"/>
    </source>
</evidence>
<accession>A0A8S9ZEB0</accession>
<dbReference type="PANTHER" id="PTHR13403:SF6">
    <property type="entry name" value="SNURPORTIN-1"/>
    <property type="match status" value="1"/>
</dbReference>
<feature type="compositionally biased region" description="Basic and acidic residues" evidence="10">
    <location>
        <begin position="514"/>
        <end position="523"/>
    </location>
</feature>
<evidence type="ECO:0000256" key="9">
    <source>
        <dbReference type="ARBA" id="ARBA00023242"/>
    </source>
</evidence>
<evidence type="ECO:0000313" key="12">
    <source>
        <dbReference type="EMBL" id="KAF7630002.1"/>
    </source>
</evidence>
<evidence type="ECO:0000256" key="2">
    <source>
        <dbReference type="ARBA" id="ARBA00004123"/>
    </source>
</evidence>
<feature type="compositionally biased region" description="Acidic residues" evidence="10">
    <location>
        <begin position="75"/>
        <end position="86"/>
    </location>
</feature>
<dbReference type="GO" id="GO:0005634">
    <property type="term" value="C:nucleus"/>
    <property type="evidence" value="ECO:0007669"/>
    <property type="project" value="UniProtKB-SubCell"/>
</dbReference>
<comment type="function">
    <text evidence="1">Functions as an U snRNP-specific nuclear import adapter. Involved in the trimethylguanosine (m3G)-cap-dependent nuclear import of U snRNPs. Binds specifically to the terminal m3G-cap U snRNAs.</text>
</comment>
<name>A0A8S9ZEB0_9BILA</name>
<feature type="domain" description="Snurportin-1 m3G cap-binding" evidence="11">
    <location>
        <begin position="339"/>
        <end position="451"/>
    </location>
</feature>
<keyword evidence="9" id="KW-0539">Nucleus</keyword>
<dbReference type="InterPro" id="IPR047857">
    <property type="entry name" value="Snurportin1_C"/>
</dbReference>
<evidence type="ECO:0000256" key="4">
    <source>
        <dbReference type="ARBA" id="ARBA00007540"/>
    </source>
</evidence>
<feature type="compositionally biased region" description="Acidic residues" evidence="10">
    <location>
        <begin position="537"/>
        <end position="548"/>
    </location>
</feature>
<evidence type="ECO:0000256" key="7">
    <source>
        <dbReference type="ARBA" id="ARBA00022490"/>
    </source>
</evidence>
<sequence length="548" mass="64720">MTTTNYVTKGIKLRKIRPKSKSEKLIERQQWFLSFNHNNFEDNKLQVDDDENIKSDNKKKKTANAEMEQLFKDLDGEDLEDGEEIDSDKVDENNDEGLLEYQNPDQDNHLEDQDFDELTGSIYEDQNDKLESGDDAPPKEISSVICNNSGLHNCIAETEERKQRKKFSKKKRDQIKKKQQLDVVNGVYRIQKGLIMENKISSLSVTCNSTEAELSCADHPRFAKYFKNYGKYEEQQRNRREAHMTRKKEISDEWMNRRRGLDLDSSQETEMEGLMNSFDPRARRRRAYLSRYKNMLMFSDWLVDIPGTLSSEWTMMASPVGRRCLVVGRHHKTNVFHKNDLTILDCICEDKNFKETSKYYVLDCKILWWDDKMYTDTEFTIRQFFLRTKLEELNKEGNGQFIPLQTCPCLPEAMTEFMKTEFPFQLDGLLFYFNSAIYIPEQTPLVGWLKPWMLPELLGIKIPEYLQQYNKPSRVFFEFIEDFNKFHCHKSSIQLNAEKEKKAQEDEEAQLNNENKKEKEKKKEKNKNKNGNINSDNVEEVMDCVENN</sequence>
<dbReference type="EMBL" id="JABEBT010000132">
    <property type="protein sequence ID" value="KAF7630002.1"/>
    <property type="molecule type" value="Genomic_DNA"/>
</dbReference>
<keyword evidence="8" id="KW-0694">RNA-binding</keyword>
<dbReference type="Proteomes" id="UP000605970">
    <property type="component" value="Unassembled WGS sequence"/>
</dbReference>
<gene>
    <name evidence="12" type="ORF">Mgra_00008985</name>
</gene>
<dbReference type="InterPro" id="IPR017336">
    <property type="entry name" value="Snurportin-1"/>
</dbReference>
<comment type="caution">
    <text evidence="12">The sequence shown here is derived from an EMBL/GenBank/DDBJ whole genome shotgun (WGS) entry which is preliminary data.</text>
</comment>
<evidence type="ECO:0000313" key="13">
    <source>
        <dbReference type="Proteomes" id="UP000605970"/>
    </source>
</evidence>
<dbReference type="SUPFAM" id="SSF56091">
    <property type="entry name" value="DNA ligase/mRNA capping enzyme, catalytic domain"/>
    <property type="match status" value="1"/>
</dbReference>
<dbReference type="AlphaFoldDB" id="A0A8S9ZEB0"/>
<evidence type="ECO:0000256" key="1">
    <source>
        <dbReference type="ARBA" id="ARBA00003975"/>
    </source>
</evidence>
<evidence type="ECO:0000256" key="5">
    <source>
        <dbReference type="ARBA" id="ARBA00016034"/>
    </source>
</evidence>
<dbReference type="Gene3D" id="3.30.470.30">
    <property type="entry name" value="DNA ligase/mRNA capping enzyme"/>
    <property type="match status" value="1"/>
</dbReference>
<keyword evidence="7" id="KW-0963">Cytoplasm</keyword>